<keyword evidence="1" id="KW-0175">Coiled coil</keyword>
<protein>
    <submittedName>
        <fullName evidence="3">(diamondback moth) hypothetical protein</fullName>
    </submittedName>
</protein>
<feature type="domain" description="FP protein C-terminal" evidence="2">
    <location>
        <begin position="245"/>
        <end position="296"/>
    </location>
</feature>
<name>A0A8S4F268_PLUXY</name>
<evidence type="ECO:0000256" key="1">
    <source>
        <dbReference type="SAM" id="Coils"/>
    </source>
</evidence>
<evidence type="ECO:0000259" key="2">
    <source>
        <dbReference type="Pfam" id="PF25298"/>
    </source>
</evidence>
<dbReference type="EMBL" id="CAJHNJ030000025">
    <property type="protein sequence ID" value="CAG9121837.1"/>
    <property type="molecule type" value="Genomic_DNA"/>
</dbReference>
<sequence>MYRSPGKSGSYPNVSKLDDVAAKPCPITARTKRRRSIESPSDTFEDRLHELAQEIKTEIKDMFDQFAREQNKNSNSILTTLKDIQQTNLALQSSITFLSEENIELKNKLNQMEQQSMKDREQIFLLESKFEDSQRTERKSNIEIKNVPLIGKESKNDLQEMLFRLSENLNIKIEKPDIKDIIKINKNKKEKSTVIVEFTNTYAKTEIMKAAKNYNAKNKQNKLCAAHLGLRTDADAPIYISENLTPKASRLYFLARDLKAVKNYKYCWTSYGKVYLRQNDDSPIITLTNEAQIQQLSNK</sequence>
<dbReference type="Pfam" id="PF25298">
    <property type="entry name" value="Baculo_FP_2nd"/>
    <property type="match status" value="1"/>
</dbReference>
<feature type="coiled-coil region" evidence="1">
    <location>
        <begin position="52"/>
        <end position="122"/>
    </location>
</feature>
<gene>
    <name evidence="3" type="ORF">PLXY2_LOCUS7496</name>
</gene>
<organism evidence="3 4">
    <name type="scientific">Plutella xylostella</name>
    <name type="common">Diamondback moth</name>
    <name type="synonym">Plutella maculipennis</name>
    <dbReference type="NCBI Taxonomy" id="51655"/>
    <lineage>
        <taxon>Eukaryota</taxon>
        <taxon>Metazoa</taxon>
        <taxon>Ecdysozoa</taxon>
        <taxon>Arthropoda</taxon>
        <taxon>Hexapoda</taxon>
        <taxon>Insecta</taxon>
        <taxon>Pterygota</taxon>
        <taxon>Neoptera</taxon>
        <taxon>Endopterygota</taxon>
        <taxon>Lepidoptera</taxon>
        <taxon>Glossata</taxon>
        <taxon>Ditrysia</taxon>
        <taxon>Yponomeutoidea</taxon>
        <taxon>Plutellidae</taxon>
        <taxon>Plutella</taxon>
    </lineage>
</organism>
<proteinExistence type="predicted"/>
<comment type="caution">
    <text evidence="3">The sequence shown here is derived from an EMBL/GenBank/DDBJ whole genome shotgun (WGS) entry which is preliminary data.</text>
</comment>
<dbReference type="Proteomes" id="UP000653454">
    <property type="component" value="Unassembled WGS sequence"/>
</dbReference>
<evidence type="ECO:0000313" key="3">
    <source>
        <dbReference type="EMBL" id="CAG9121837.1"/>
    </source>
</evidence>
<reference evidence="3" key="1">
    <citation type="submission" date="2020-11" db="EMBL/GenBank/DDBJ databases">
        <authorList>
            <person name="Whiteford S."/>
        </authorList>
    </citation>
    <scope>NUCLEOTIDE SEQUENCE</scope>
</reference>
<keyword evidence="4" id="KW-1185">Reference proteome</keyword>
<accession>A0A8S4F268</accession>
<evidence type="ECO:0000313" key="4">
    <source>
        <dbReference type="Proteomes" id="UP000653454"/>
    </source>
</evidence>
<dbReference type="InterPro" id="IPR057251">
    <property type="entry name" value="FP_C"/>
</dbReference>
<dbReference type="AlphaFoldDB" id="A0A8S4F268"/>